<protein>
    <submittedName>
        <fullName evidence="1">Uncharacterized protein</fullName>
    </submittedName>
</protein>
<proteinExistence type="predicted"/>
<evidence type="ECO:0000313" key="2">
    <source>
        <dbReference type="Proteomes" id="UP000282087"/>
    </source>
</evidence>
<dbReference type="SUPFAM" id="SSF49785">
    <property type="entry name" value="Galactose-binding domain-like"/>
    <property type="match status" value="1"/>
</dbReference>
<dbReference type="AlphaFoldDB" id="A0A3M6VLT1"/>
<gene>
    <name evidence="1" type="ORF">DD238_000342</name>
</gene>
<comment type="caution">
    <text evidence="1">The sequence shown here is derived from an EMBL/GenBank/DDBJ whole genome shotgun (WGS) entry which is preliminary data.</text>
</comment>
<keyword evidence="2" id="KW-1185">Reference proteome</keyword>
<reference evidence="1 2" key="1">
    <citation type="submission" date="2018-06" db="EMBL/GenBank/DDBJ databases">
        <title>Comparative genomics of downy mildews reveals potential adaptations to biotrophy.</title>
        <authorList>
            <person name="Fletcher K."/>
            <person name="Klosterman S.J."/>
            <person name="Derevnina L."/>
            <person name="Martin F."/>
            <person name="Koike S."/>
            <person name="Reyes Chin-Wo S."/>
            <person name="Mou B."/>
            <person name="Michelmore R."/>
        </authorList>
    </citation>
    <scope>NUCLEOTIDE SEQUENCE [LARGE SCALE GENOMIC DNA]</scope>
    <source>
        <strain evidence="1 2">R14</strain>
    </source>
</reference>
<organism evidence="1 2">
    <name type="scientific">Peronospora effusa</name>
    <dbReference type="NCBI Taxonomy" id="542832"/>
    <lineage>
        <taxon>Eukaryota</taxon>
        <taxon>Sar</taxon>
        <taxon>Stramenopiles</taxon>
        <taxon>Oomycota</taxon>
        <taxon>Peronosporomycetes</taxon>
        <taxon>Peronosporales</taxon>
        <taxon>Peronosporaceae</taxon>
        <taxon>Peronospora</taxon>
    </lineage>
</organism>
<dbReference type="Proteomes" id="UP000282087">
    <property type="component" value="Unassembled WGS sequence"/>
</dbReference>
<evidence type="ECO:0000313" key="1">
    <source>
        <dbReference type="EMBL" id="RMX67905.1"/>
    </source>
</evidence>
<dbReference type="InterPro" id="IPR008979">
    <property type="entry name" value="Galactose-bd-like_sf"/>
</dbReference>
<dbReference type="VEuPathDB" id="FungiDB:DD237_000397"/>
<dbReference type="Gene3D" id="2.60.120.260">
    <property type="entry name" value="Galactose-binding domain-like"/>
    <property type="match status" value="1"/>
</dbReference>
<name>A0A3M6VLT1_9STRA</name>
<dbReference type="EMBL" id="QLLG01000156">
    <property type="protein sequence ID" value="RMX67905.1"/>
    <property type="molecule type" value="Genomic_DNA"/>
</dbReference>
<sequence>MQPPSLSICNNFAAESVIKLTGGGDLVLENNSSFWRSASKTDDDVPQSNEWIVCQFSTPVTLSSIELKWHPDYLPEQFSLGISRYNMSYDTVAVVVASTTESRILIPKGTLVTSIKITMMSVNASGK</sequence>
<accession>A0A3M6VLT1</accession>